<organism evidence="5 6">
    <name type="scientific">Deinococcus koreensis</name>
    <dbReference type="NCBI Taxonomy" id="2054903"/>
    <lineage>
        <taxon>Bacteria</taxon>
        <taxon>Thermotogati</taxon>
        <taxon>Deinococcota</taxon>
        <taxon>Deinococci</taxon>
        <taxon>Deinococcales</taxon>
        <taxon>Deinococcaceae</taxon>
        <taxon>Deinococcus</taxon>
    </lineage>
</organism>
<dbReference type="InterPro" id="IPR012902">
    <property type="entry name" value="N_methyl_site"/>
</dbReference>
<evidence type="ECO:0000256" key="2">
    <source>
        <dbReference type="ARBA" id="ARBA00023237"/>
    </source>
</evidence>
<feature type="region of interest" description="Disordered" evidence="3">
    <location>
        <begin position="36"/>
        <end position="61"/>
    </location>
</feature>
<evidence type="ECO:0000256" key="4">
    <source>
        <dbReference type="SAM" id="Phobius"/>
    </source>
</evidence>
<reference evidence="5 6" key="1">
    <citation type="submission" date="2018-01" db="EMBL/GenBank/DDBJ databases">
        <title>Deinococcus koreensis sp. nov., a radiation-resistant bacterium isolated from river water.</title>
        <authorList>
            <person name="Choi A."/>
        </authorList>
    </citation>
    <scope>NUCLEOTIDE SEQUENCE [LARGE SCALE GENOMIC DNA]</scope>
    <source>
        <strain evidence="5 6">SJW1-2</strain>
    </source>
</reference>
<sequence>MERCADGDLSQADVRYGRNRGAPVRLQHQGLREHLQPVGPAHDQHGHPGAGRQRPEDAECQRPGYREAHVKIPLGAARRQQQQAGFSIVEVLVALSVSAILITSLSSLLLTSIRSDGASRARTTVDSVTESWLDRYRARQEPLGSAGSVCSGNSSSFTCTYPVGHNYSLDGIYSHSASASSMSSRFGGYRNVITGTRLQAGTSQELWQITVQVRDDARKQTMEVSTYVLQ</sequence>
<dbReference type="Pfam" id="PF07963">
    <property type="entry name" value="N_methyl"/>
    <property type="match status" value="1"/>
</dbReference>
<evidence type="ECO:0000256" key="3">
    <source>
        <dbReference type="SAM" id="MobiDB-lite"/>
    </source>
</evidence>
<evidence type="ECO:0000313" key="5">
    <source>
        <dbReference type="EMBL" id="PNY81619.1"/>
    </source>
</evidence>
<gene>
    <name evidence="5" type="ORF">CVO96_09745</name>
</gene>
<keyword evidence="6" id="KW-1185">Reference proteome</keyword>
<name>A0A2K3UYK5_9DEIO</name>
<keyword evidence="4" id="KW-0812">Transmembrane</keyword>
<dbReference type="GO" id="GO:0009279">
    <property type="term" value="C:cell outer membrane"/>
    <property type="evidence" value="ECO:0007669"/>
    <property type="project" value="UniProtKB-SubCell"/>
</dbReference>
<dbReference type="OrthoDB" id="72598at2"/>
<keyword evidence="2" id="KW-0998">Cell outer membrane</keyword>
<accession>A0A2K3UYK5</accession>
<comment type="subcellular location">
    <subcellularLocation>
        <location evidence="1">Cell outer membrane</location>
    </subcellularLocation>
</comment>
<evidence type="ECO:0000313" key="6">
    <source>
        <dbReference type="Proteomes" id="UP000236379"/>
    </source>
</evidence>
<dbReference type="AlphaFoldDB" id="A0A2K3UYK5"/>
<dbReference type="EMBL" id="PPPD01000001">
    <property type="protein sequence ID" value="PNY81619.1"/>
    <property type="molecule type" value="Genomic_DNA"/>
</dbReference>
<keyword evidence="4" id="KW-0472">Membrane</keyword>
<protein>
    <submittedName>
        <fullName evidence="5">Uncharacterized protein</fullName>
    </submittedName>
</protein>
<feature type="transmembrane region" description="Helical" evidence="4">
    <location>
        <begin position="88"/>
        <end position="110"/>
    </location>
</feature>
<evidence type="ECO:0000256" key="1">
    <source>
        <dbReference type="ARBA" id="ARBA00004442"/>
    </source>
</evidence>
<proteinExistence type="predicted"/>
<dbReference type="Proteomes" id="UP000236379">
    <property type="component" value="Unassembled WGS sequence"/>
</dbReference>
<keyword evidence="4" id="KW-1133">Transmembrane helix</keyword>
<comment type="caution">
    <text evidence="5">The sequence shown here is derived from an EMBL/GenBank/DDBJ whole genome shotgun (WGS) entry which is preliminary data.</text>
</comment>
<dbReference type="NCBIfam" id="TIGR02532">
    <property type="entry name" value="IV_pilin_GFxxxE"/>
    <property type="match status" value="1"/>
</dbReference>